<dbReference type="EMBL" id="CP008941">
    <property type="protein sequence ID" value="AIK96055.1"/>
    <property type="molecule type" value="Genomic_DNA"/>
</dbReference>
<proteinExistence type="predicted"/>
<sequence length="472" mass="53814">MKFINKVLIINSLIGPMHATALEDHNLGNYSLKKLSTSRENNFVPPEFRTEEETTSLIHALVQSEKEFWENSTQELLASNKRLAIIVSILDKPENRSDLSLRLSLFGSEDKKPECDAYTAYKNLAQTIKILANLEKSITDGWAKSNSLEEILLSLVATVKKEAKDHQFLRQLYTHSTNPRINKELKNNRYQIQDYKNLEVVTSGFAGILIKILQDHIKAINSKKAALQKKNENVISPKKQRAKKKSVSPLASQYEKISQQDIDALTVYTPESEGREELFDLILEPQDDAADTIAFPTVEDVKKGDGKLQCSEIHEGEEEGTEKASEDNVDEKYDLEPWKKYQNKSAKLTVEVLCPTVDGPQPQLAILSRLKDKHWTTIRNLLQLNLHTRQEQVSMESFIKVIKKMKGSVIRGSKNVHFAIPNIFSGKMVAVPMHTLHGDRATILPKNTYYWERAYLLLERAGFLKYLEHSKK</sequence>
<organism evidence="1 2">
    <name type="scientific">Candidatus Odyssella acanthamoebae</name>
    <dbReference type="NCBI Taxonomy" id="91604"/>
    <lineage>
        <taxon>Bacteria</taxon>
        <taxon>Pseudomonadati</taxon>
        <taxon>Pseudomonadota</taxon>
        <taxon>Alphaproteobacteria</taxon>
        <taxon>Holosporales</taxon>
        <taxon>Candidatus Paracaedibacteraceae</taxon>
        <taxon>Candidatus Odyssella</taxon>
    </lineage>
</organism>
<name>A0A077AZ81_9PROT</name>
<dbReference type="Proteomes" id="UP000028926">
    <property type="component" value="Chromosome"/>
</dbReference>
<gene>
    <name evidence="1" type="ORF">ID47_03790</name>
</gene>
<reference evidence="1 2" key="1">
    <citation type="submission" date="2014-07" db="EMBL/GenBank/DDBJ databases">
        <title>Comparative genomic insights into amoeba endosymbionts belonging to the families of Holosporaceae and Candidatus Midichloriaceae within Rickettsiales.</title>
        <authorList>
            <person name="Wang Z."/>
            <person name="Wu M."/>
        </authorList>
    </citation>
    <scope>NUCLEOTIDE SEQUENCE [LARGE SCALE GENOMIC DNA]</scope>
    <source>
        <strain evidence="1">PRA3</strain>
    </source>
</reference>
<evidence type="ECO:0000313" key="2">
    <source>
        <dbReference type="Proteomes" id="UP000028926"/>
    </source>
</evidence>
<dbReference type="HOGENOM" id="CLU_578331_0_0_5"/>
<keyword evidence="2" id="KW-1185">Reference proteome</keyword>
<dbReference type="KEGG" id="paca:ID47_03790"/>
<protein>
    <submittedName>
        <fullName evidence="1">Uncharacterized protein</fullName>
    </submittedName>
</protein>
<dbReference type="AlphaFoldDB" id="A0A077AZ81"/>
<accession>A0A077AZ81</accession>
<evidence type="ECO:0000313" key="1">
    <source>
        <dbReference type="EMBL" id="AIK96055.1"/>
    </source>
</evidence>
<dbReference type="RefSeq" id="WP_038463965.1">
    <property type="nucleotide sequence ID" value="NZ_CP008941.1"/>
</dbReference>